<feature type="non-terminal residue" evidence="5">
    <location>
        <position position="1"/>
    </location>
</feature>
<evidence type="ECO:0000256" key="2">
    <source>
        <dbReference type="ARBA" id="ARBA00008044"/>
    </source>
</evidence>
<evidence type="ECO:0000313" key="5">
    <source>
        <dbReference type="EMBL" id="KAF9994186.1"/>
    </source>
</evidence>
<feature type="compositionally biased region" description="Polar residues" evidence="4">
    <location>
        <begin position="187"/>
        <end position="215"/>
    </location>
</feature>
<gene>
    <name evidence="5" type="ORF">BGZ80_007896</name>
</gene>
<reference evidence="5" key="1">
    <citation type="journal article" date="2020" name="Fungal Divers.">
        <title>Resolving the Mortierellaceae phylogeny through synthesis of multi-gene phylogenetics and phylogenomics.</title>
        <authorList>
            <person name="Vandepol N."/>
            <person name="Liber J."/>
            <person name="Desiro A."/>
            <person name="Na H."/>
            <person name="Kennedy M."/>
            <person name="Barry K."/>
            <person name="Grigoriev I.V."/>
            <person name="Miller A.N."/>
            <person name="O'Donnell K."/>
            <person name="Stajich J.E."/>
            <person name="Bonito G."/>
        </authorList>
    </citation>
    <scope>NUCLEOTIDE SEQUENCE</scope>
    <source>
        <strain evidence="5">NRRL 2769</strain>
    </source>
</reference>
<dbReference type="Pfam" id="PF09766">
    <property type="entry name" value="FmiP_Thoc5"/>
    <property type="match status" value="2"/>
</dbReference>
<comment type="similarity">
    <text evidence="2">Belongs to the THOC5 family.</text>
</comment>
<dbReference type="InterPro" id="IPR019163">
    <property type="entry name" value="THO_Thoc5"/>
</dbReference>
<sequence>TVVDPALQKLLTNAVRSGSRLLSSLKTINRDVHQHERNLRNDLTEQKLSVGKVDLGLQNINYQRKYLSNEIARCHDMETIFQDVPLVSLDEFRETAPTHLIDTAVDEHQLMLNRLQFELEERKRYDAEKRRLLAVKVQLTKANKARKAQINKVEKQLEAYIQSSQSLQSLFQEPVVPIQTHTELLTAESTTVPTTSGEGVLASSTTETDDTNSQKIPDGEPLTQESAPQMPQETGTAGIVAPIRFATTELVKRNDVAQLLPQPLYVLFRHACAFCSIFGEEVRAEIQGDIQAAQVEARVLAAAQQQHQQQLQSHQVPQKNSKQTQNSLRSLVTADMTNVDSPSMQKDQIADEDENAHQ</sequence>
<feature type="compositionally biased region" description="Polar residues" evidence="4">
    <location>
        <begin position="223"/>
        <end position="232"/>
    </location>
</feature>
<name>A0A9P6SRP5_9FUNG</name>
<evidence type="ECO:0000256" key="4">
    <source>
        <dbReference type="SAM" id="MobiDB-lite"/>
    </source>
</evidence>
<dbReference type="GO" id="GO:0000445">
    <property type="term" value="C:THO complex part of transcription export complex"/>
    <property type="evidence" value="ECO:0007669"/>
    <property type="project" value="TreeGrafter"/>
</dbReference>
<dbReference type="EMBL" id="JAAAID010004134">
    <property type="protein sequence ID" value="KAF9994186.1"/>
    <property type="molecule type" value="Genomic_DNA"/>
</dbReference>
<comment type="subcellular location">
    <subcellularLocation>
        <location evidence="1">Nucleus</location>
    </subcellularLocation>
</comment>
<evidence type="ECO:0000256" key="1">
    <source>
        <dbReference type="ARBA" id="ARBA00004123"/>
    </source>
</evidence>
<dbReference type="PANTHER" id="PTHR13375">
    <property type="entry name" value="FMS INTERACTING PROTEIN"/>
    <property type="match status" value="1"/>
</dbReference>
<dbReference type="GO" id="GO:0006406">
    <property type="term" value="P:mRNA export from nucleus"/>
    <property type="evidence" value="ECO:0007669"/>
    <property type="project" value="TreeGrafter"/>
</dbReference>
<evidence type="ECO:0000313" key="6">
    <source>
        <dbReference type="Proteomes" id="UP000703661"/>
    </source>
</evidence>
<dbReference type="GO" id="GO:0003729">
    <property type="term" value="F:mRNA binding"/>
    <property type="evidence" value="ECO:0007669"/>
    <property type="project" value="TreeGrafter"/>
</dbReference>
<feature type="compositionally biased region" description="Polar residues" evidence="4">
    <location>
        <begin position="316"/>
        <end position="346"/>
    </location>
</feature>
<keyword evidence="6" id="KW-1185">Reference proteome</keyword>
<proteinExistence type="inferred from homology"/>
<dbReference type="PANTHER" id="PTHR13375:SF3">
    <property type="entry name" value="THO COMPLEX SUBUNIT 5 HOMOLOG"/>
    <property type="match status" value="1"/>
</dbReference>
<dbReference type="AlphaFoldDB" id="A0A9P6SRP5"/>
<feature type="non-terminal residue" evidence="5">
    <location>
        <position position="358"/>
    </location>
</feature>
<dbReference type="Proteomes" id="UP000703661">
    <property type="component" value="Unassembled WGS sequence"/>
</dbReference>
<accession>A0A9P6SRP5</accession>
<evidence type="ECO:0000256" key="3">
    <source>
        <dbReference type="ARBA" id="ARBA00023242"/>
    </source>
</evidence>
<keyword evidence="3" id="KW-0539">Nucleus</keyword>
<comment type="caution">
    <text evidence="5">The sequence shown here is derived from an EMBL/GenBank/DDBJ whole genome shotgun (WGS) entry which is preliminary data.</text>
</comment>
<feature type="region of interest" description="Disordered" evidence="4">
    <location>
        <begin position="187"/>
        <end position="232"/>
    </location>
</feature>
<organism evidence="5 6">
    <name type="scientific">Entomortierella chlamydospora</name>
    <dbReference type="NCBI Taxonomy" id="101097"/>
    <lineage>
        <taxon>Eukaryota</taxon>
        <taxon>Fungi</taxon>
        <taxon>Fungi incertae sedis</taxon>
        <taxon>Mucoromycota</taxon>
        <taxon>Mortierellomycotina</taxon>
        <taxon>Mortierellomycetes</taxon>
        <taxon>Mortierellales</taxon>
        <taxon>Mortierellaceae</taxon>
        <taxon>Entomortierella</taxon>
    </lineage>
</organism>
<protein>
    <submittedName>
        <fullName evidence="5">Uncharacterized protein</fullName>
    </submittedName>
</protein>
<feature type="region of interest" description="Disordered" evidence="4">
    <location>
        <begin position="310"/>
        <end position="358"/>
    </location>
</feature>